<dbReference type="EMBL" id="QDKL01000004">
    <property type="protein sequence ID" value="RZF20456.1"/>
    <property type="molecule type" value="Genomic_DNA"/>
</dbReference>
<dbReference type="CDD" id="cd07735">
    <property type="entry name" value="class_II_PDE_MBL-fold"/>
    <property type="match status" value="1"/>
</dbReference>
<evidence type="ECO:0000313" key="3">
    <source>
        <dbReference type="Proteomes" id="UP000443582"/>
    </source>
</evidence>
<dbReference type="InterPro" id="IPR036866">
    <property type="entry name" value="RibonucZ/Hydroxyglut_hydro"/>
</dbReference>
<dbReference type="RefSeq" id="WP_115363947.1">
    <property type="nucleotide sequence ID" value="NZ_QDKL01000004.1"/>
</dbReference>
<dbReference type="PRINTS" id="PR00388">
    <property type="entry name" value="PDIESTERASE2"/>
</dbReference>
<accession>A0ABY0IBW7</accession>
<proteinExistence type="predicted"/>
<name>A0ABY0IBW7_9BACT</name>
<dbReference type="Pfam" id="PF12706">
    <property type="entry name" value="Lactamase_B_2"/>
    <property type="match status" value="1"/>
</dbReference>
<dbReference type="PANTHER" id="PTHR28283">
    <property type="entry name" value="3',5'-CYCLIC-NUCLEOTIDE PHOSPHODIESTERASE 1"/>
    <property type="match status" value="1"/>
</dbReference>
<reference evidence="3" key="1">
    <citation type="journal article" date="2019" name="Int. J. Syst. Evol. Microbiol.">
        <title>Halobacteriovorax valvorus sp. nov., a novel prokaryotic predator isolated from coastal seawater of China.</title>
        <authorList>
            <person name="Chen M.-X."/>
        </authorList>
    </citation>
    <scope>NUCLEOTIDE SEQUENCE [LARGE SCALE GENOMIC DNA]</scope>
    <source>
        <strain evidence="3">BL9</strain>
    </source>
</reference>
<dbReference type="Proteomes" id="UP000443582">
    <property type="component" value="Unassembled WGS sequence"/>
</dbReference>
<gene>
    <name evidence="2" type="ORF">DAY19_14950</name>
</gene>
<dbReference type="Gene3D" id="3.60.15.10">
    <property type="entry name" value="Ribonuclease Z/Hydroxyacylglutathione hydrolase-like"/>
    <property type="match status" value="1"/>
</dbReference>
<dbReference type="SUPFAM" id="SSF56281">
    <property type="entry name" value="Metallo-hydrolase/oxidoreductase"/>
    <property type="match status" value="1"/>
</dbReference>
<evidence type="ECO:0000259" key="1">
    <source>
        <dbReference type="SMART" id="SM00849"/>
    </source>
</evidence>
<sequence>MNVKIIGGHGGVSPECRATSYLVDGNLLIDAGSVATGVSVSDQAKIDNILISHSHLDHISDLAFLADNCFGMNDKPFDIWTCKEVEDNIMNHLFNDAIWPDFTKLPSKESPTMKFHNIESGDSREIGEYKVHAIEVNHFAGSLGFIIEKNGKAIVFTQDTGPTDKIWTAAKKLNNVVAIFCEVSFPNRFEKLALDSRHHTAQTLKKELSKMPGDVPIYLGHLKPNYLDELSKEIEEVNESGRIHILSSDNKEFSF</sequence>
<dbReference type="InterPro" id="IPR001279">
    <property type="entry name" value="Metallo-B-lactamas"/>
</dbReference>
<dbReference type="SMART" id="SM00849">
    <property type="entry name" value="Lactamase_B"/>
    <property type="match status" value="1"/>
</dbReference>
<evidence type="ECO:0000313" key="2">
    <source>
        <dbReference type="EMBL" id="RZF20456.1"/>
    </source>
</evidence>
<protein>
    <submittedName>
        <fullName evidence="2">3',5'-cyclic-nucleotide phosphodiesterase</fullName>
    </submittedName>
</protein>
<dbReference type="PANTHER" id="PTHR28283:SF1">
    <property type="entry name" value="3',5'-CYCLIC-NUCLEOTIDE PHOSPHODIESTERASE 1"/>
    <property type="match status" value="1"/>
</dbReference>
<feature type="domain" description="Metallo-beta-lactamase" evidence="1">
    <location>
        <begin position="17"/>
        <end position="221"/>
    </location>
</feature>
<keyword evidence="3" id="KW-1185">Reference proteome</keyword>
<organism evidence="2 3">
    <name type="scientific">Halobacteriovorax vibrionivorans</name>
    <dbReference type="NCBI Taxonomy" id="2152716"/>
    <lineage>
        <taxon>Bacteria</taxon>
        <taxon>Pseudomonadati</taxon>
        <taxon>Bdellovibrionota</taxon>
        <taxon>Bacteriovoracia</taxon>
        <taxon>Bacteriovoracales</taxon>
        <taxon>Halobacteriovoraceae</taxon>
        <taxon>Halobacteriovorax</taxon>
    </lineage>
</organism>
<comment type="caution">
    <text evidence="2">The sequence shown here is derived from an EMBL/GenBank/DDBJ whole genome shotgun (WGS) entry which is preliminary data.</text>
</comment>
<dbReference type="InterPro" id="IPR000396">
    <property type="entry name" value="Pdiesterase2"/>
</dbReference>